<evidence type="ECO:0000256" key="6">
    <source>
        <dbReference type="ARBA" id="ARBA00023239"/>
    </source>
</evidence>
<evidence type="ECO:0000256" key="3">
    <source>
        <dbReference type="ARBA" id="ARBA00010181"/>
    </source>
</evidence>
<accession>A0A1V9DEW3</accession>
<dbReference type="AlphaFoldDB" id="A0A1V9DEW3"/>
<dbReference type="NCBIfam" id="NF007630">
    <property type="entry name" value="PRK10292.1"/>
    <property type="match status" value="1"/>
</dbReference>
<comment type="caution">
    <text evidence="7">The sequence shown here is derived from an EMBL/GenBank/DDBJ whole genome shotgun (WGS) entry which is preliminary data.</text>
</comment>
<reference evidence="7 8" key="1">
    <citation type="submission" date="2017-02" db="EMBL/GenBank/DDBJ databases">
        <title>Whole genome shotgun sequence of Pantoea agglomerans strain AS1 isolated from a cycad, Zamia floridana in Central Florida, USA.</title>
        <authorList>
            <person name="Lata P."/>
            <person name="Govindarajan S."/>
            <person name="Qi F."/>
            <person name="Li J.-L."/>
            <person name="Maurya S.K."/>
            <person name="Sahoo M.K."/>
        </authorList>
    </citation>
    <scope>NUCLEOTIDE SEQUENCE [LARGE SCALE GENOMIC DNA]</scope>
    <source>
        <strain evidence="7 8">AS1</strain>
    </source>
</reference>
<name>A0A1V9DEW3_9GAMM</name>
<keyword evidence="8" id="KW-1185">Reference proteome</keyword>
<dbReference type="InterPro" id="IPR024493">
    <property type="entry name" value="FumD"/>
</dbReference>
<evidence type="ECO:0000256" key="4">
    <source>
        <dbReference type="ARBA" id="ARBA00012921"/>
    </source>
</evidence>
<dbReference type="EMBL" id="MWUE01000022">
    <property type="protein sequence ID" value="OQP32401.1"/>
    <property type="molecule type" value="Genomic_DNA"/>
</dbReference>
<evidence type="ECO:0000256" key="5">
    <source>
        <dbReference type="ARBA" id="ARBA00015109"/>
    </source>
</evidence>
<dbReference type="RefSeq" id="WP_081140203.1">
    <property type="nucleotide sequence ID" value="NZ_MWUE01000022.1"/>
</dbReference>
<proteinExistence type="inferred from homology"/>
<gene>
    <name evidence="7" type="ORF">B2J69_14105</name>
</gene>
<comment type="similarity">
    <text evidence="3">Belongs to the FumD family.</text>
</comment>
<keyword evidence="6" id="KW-0456">Lyase</keyword>
<comment type="catalytic activity">
    <reaction evidence="1">
        <text>(S)-malate = fumarate + H2O</text>
        <dbReference type="Rhea" id="RHEA:12460"/>
        <dbReference type="ChEBI" id="CHEBI:15377"/>
        <dbReference type="ChEBI" id="CHEBI:15589"/>
        <dbReference type="ChEBI" id="CHEBI:29806"/>
        <dbReference type="EC" id="4.2.1.2"/>
    </reaction>
</comment>
<protein>
    <recommendedName>
        <fullName evidence="5">Fumarase D</fullName>
        <ecNumber evidence="4">4.2.1.2</ecNumber>
    </recommendedName>
</protein>
<evidence type="ECO:0000313" key="7">
    <source>
        <dbReference type="EMBL" id="OQP32401.1"/>
    </source>
</evidence>
<evidence type="ECO:0000313" key="8">
    <source>
        <dbReference type="Proteomes" id="UP000192769"/>
    </source>
</evidence>
<evidence type="ECO:0000256" key="1">
    <source>
        <dbReference type="ARBA" id="ARBA00000929"/>
    </source>
</evidence>
<evidence type="ECO:0000256" key="2">
    <source>
        <dbReference type="ARBA" id="ARBA00003131"/>
    </source>
</evidence>
<dbReference type="GO" id="GO:0004333">
    <property type="term" value="F:fumarate hydratase activity"/>
    <property type="evidence" value="ECO:0007669"/>
    <property type="project" value="UniProtKB-EC"/>
</dbReference>
<sequence length="67" mass="7428">MSKQSDELYDEMCRVVGDVVFTLHDYGVESKQIVIADALRTALASKNPARSELLTKAMEAAARVLDR</sequence>
<dbReference type="OrthoDB" id="6560929at2"/>
<dbReference type="EC" id="4.2.1.2" evidence="4"/>
<dbReference type="Pfam" id="PF10965">
    <property type="entry name" value="DUF2767"/>
    <property type="match status" value="1"/>
</dbReference>
<dbReference type="Proteomes" id="UP000192769">
    <property type="component" value="Unassembled WGS sequence"/>
</dbReference>
<organism evidence="7 8">
    <name type="scientific">Pantoea latae</name>
    <dbReference type="NCBI Taxonomy" id="1964541"/>
    <lineage>
        <taxon>Bacteria</taxon>
        <taxon>Pseudomonadati</taxon>
        <taxon>Pseudomonadota</taxon>
        <taxon>Gammaproteobacteria</taxon>
        <taxon>Enterobacterales</taxon>
        <taxon>Erwiniaceae</taxon>
        <taxon>Pantoea</taxon>
    </lineage>
</organism>
<comment type="function">
    <text evidence="2">In vitro catalyzes the addition of water to fumarate, forming malate. Cannot catalyze the reverse reaction. Cannot use the cis-isomer maleate as substrate.</text>
</comment>